<proteinExistence type="predicted"/>
<comment type="caution">
    <text evidence="1">The sequence shown here is derived from an EMBL/GenBank/DDBJ whole genome shotgun (WGS) entry which is preliminary data.</text>
</comment>
<accession>A0ACA9PFP1</accession>
<reference evidence="1" key="1">
    <citation type="submission" date="2021-06" db="EMBL/GenBank/DDBJ databases">
        <authorList>
            <person name="Kallberg Y."/>
            <person name="Tangrot J."/>
            <person name="Rosling A."/>
        </authorList>
    </citation>
    <scope>NUCLEOTIDE SEQUENCE</scope>
    <source>
        <strain evidence="1">MA461A</strain>
    </source>
</reference>
<feature type="non-terminal residue" evidence="1">
    <location>
        <position position="97"/>
    </location>
</feature>
<organism evidence="1 2">
    <name type="scientific">Racocetra persica</name>
    <dbReference type="NCBI Taxonomy" id="160502"/>
    <lineage>
        <taxon>Eukaryota</taxon>
        <taxon>Fungi</taxon>
        <taxon>Fungi incertae sedis</taxon>
        <taxon>Mucoromycota</taxon>
        <taxon>Glomeromycotina</taxon>
        <taxon>Glomeromycetes</taxon>
        <taxon>Diversisporales</taxon>
        <taxon>Gigasporaceae</taxon>
        <taxon>Racocetra</taxon>
    </lineage>
</organism>
<dbReference type="EMBL" id="CAJVQC010019449">
    <property type="protein sequence ID" value="CAG8701317.1"/>
    <property type="molecule type" value="Genomic_DNA"/>
</dbReference>
<evidence type="ECO:0000313" key="1">
    <source>
        <dbReference type="EMBL" id="CAG8701317.1"/>
    </source>
</evidence>
<name>A0ACA9PFP1_9GLOM</name>
<gene>
    <name evidence="1" type="ORF">RPERSI_LOCUS10039</name>
</gene>
<dbReference type="Proteomes" id="UP000789920">
    <property type="component" value="Unassembled WGS sequence"/>
</dbReference>
<keyword evidence="2" id="KW-1185">Reference proteome</keyword>
<evidence type="ECO:0000313" key="2">
    <source>
        <dbReference type="Proteomes" id="UP000789920"/>
    </source>
</evidence>
<sequence>MSVKLKPNSILFASINEKIGYHPKERAEVTFKKPQKKEYLDNVSFVDNDNIARMKKTAAKNVAKSSVEREIMESVNEVVEDQDMASTNKEPKPQQNE</sequence>
<protein>
    <submittedName>
        <fullName evidence="1">22513_t:CDS:1</fullName>
    </submittedName>
</protein>